<evidence type="ECO:0000256" key="3">
    <source>
        <dbReference type="ARBA" id="ARBA00022771"/>
    </source>
</evidence>
<dbReference type="Gene3D" id="1.10.10.2030">
    <property type="entry name" value="DNA/RNA-binding protein Kin17, conserved domain"/>
    <property type="match status" value="1"/>
</dbReference>
<dbReference type="SUPFAM" id="SSF57667">
    <property type="entry name" value="beta-beta-alpha zinc fingers"/>
    <property type="match status" value="1"/>
</dbReference>
<feature type="compositionally biased region" description="Gly residues" evidence="5">
    <location>
        <begin position="242"/>
        <end position="252"/>
    </location>
</feature>
<dbReference type="GO" id="GO:0003690">
    <property type="term" value="F:double-stranded DNA binding"/>
    <property type="evidence" value="ECO:0007669"/>
    <property type="project" value="TreeGrafter"/>
</dbReference>
<comment type="caution">
    <text evidence="7">The sequence shown here is derived from an EMBL/GenBank/DDBJ whole genome shotgun (WGS) entry which is preliminary data.</text>
</comment>
<dbReference type="Pfam" id="PF25095">
    <property type="entry name" value="C2H2-zf_KIN17"/>
    <property type="match status" value="1"/>
</dbReference>
<evidence type="ECO:0000259" key="6">
    <source>
        <dbReference type="SMART" id="SM01253"/>
    </source>
</evidence>
<dbReference type="InterPro" id="IPR019447">
    <property type="entry name" value="DNA/RNA-bd_Kin17_WH-like_dom"/>
</dbReference>
<sequence>MPKHDALTPKAIGNRIKAKGLQKLRWYCQMCAKQCRDENGFKCHTTSESHLRQMRVFSENPDSVMEEFSQEFEEDFIEVLSRRFGTKRTHANQVYNEFIAHKSHTHMNATKWETLTNFVKYLGKTGQCIVDETEKGWYIQWINRDPALLARQAAADKKRKADLDDDERQRRALDAQVAAAHAQAPAAAAPAAAASALNRLDDAPAISLAVTGGGGGGAEARSAAKRARPAVPAFDDGDDGGGGDSGGGGGAGGRKKTAMELVMEQEERKKAAAAAAASAAAAATAAAAAAAAADAQAAKRRGVDDAKLPNWLHAGIVVKVMNKQVGGGKYYKAKGVVRRVIEDFIAEVKMVDGGDRLRVDQDDLETVIPALGKDVLIVNGRCRGSIAELLALDVDNFCARVRVVDGPQKGTELPKVDYENISKLAE</sequence>
<dbReference type="Pfam" id="PF18131">
    <property type="entry name" value="KN17_SH3"/>
    <property type="match status" value="1"/>
</dbReference>
<gene>
    <name evidence="7" type="ORF">JKP88DRAFT_271986</name>
</gene>
<feature type="domain" description="DNA/RNA-binding protein Kin17 WH-like" evidence="6">
    <location>
        <begin position="52"/>
        <end position="178"/>
    </location>
</feature>
<dbReference type="InterPro" id="IPR036236">
    <property type="entry name" value="Znf_C2H2_sf"/>
</dbReference>
<dbReference type="InterPro" id="IPR041995">
    <property type="entry name" value="KOW_KIN17"/>
</dbReference>
<dbReference type="Gene3D" id="2.30.30.140">
    <property type="match status" value="1"/>
</dbReference>
<dbReference type="GO" id="GO:0005634">
    <property type="term" value="C:nucleus"/>
    <property type="evidence" value="ECO:0007669"/>
    <property type="project" value="TreeGrafter"/>
</dbReference>
<protein>
    <submittedName>
        <fullName evidence="7">Antigenic determinant of recA protein</fullName>
    </submittedName>
</protein>
<dbReference type="GO" id="GO:0008270">
    <property type="term" value="F:zinc ion binding"/>
    <property type="evidence" value="ECO:0007669"/>
    <property type="project" value="UniProtKB-KW"/>
</dbReference>
<evidence type="ECO:0000313" key="7">
    <source>
        <dbReference type="EMBL" id="KAG5185239.1"/>
    </source>
</evidence>
<dbReference type="OrthoDB" id="10266249at2759"/>
<dbReference type="CDD" id="cd13155">
    <property type="entry name" value="KOW_KIN17"/>
    <property type="match status" value="1"/>
</dbReference>
<dbReference type="FunFam" id="2.30.30.30:FF:000021">
    <property type="entry name" value="DNA/RNA-binding protein KIN17, putative"/>
    <property type="match status" value="1"/>
</dbReference>
<dbReference type="FunFam" id="2.30.30.140:FF:000092">
    <property type="entry name" value="DNA/RNA-binding protein KIN17"/>
    <property type="match status" value="1"/>
</dbReference>
<dbReference type="Pfam" id="PF10357">
    <property type="entry name" value="WH_KIN17"/>
    <property type="match status" value="1"/>
</dbReference>
<dbReference type="InterPro" id="IPR014722">
    <property type="entry name" value="Rib_uL2_dom2"/>
</dbReference>
<proteinExistence type="inferred from homology"/>
<evidence type="ECO:0000256" key="5">
    <source>
        <dbReference type="SAM" id="MobiDB-lite"/>
    </source>
</evidence>
<keyword evidence="8" id="KW-1185">Reference proteome</keyword>
<dbReference type="Gene3D" id="2.30.30.30">
    <property type="match status" value="1"/>
</dbReference>
<comment type="similarity">
    <text evidence="1">Belongs to the KIN17 family.</text>
</comment>
<dbReference type="InterPro" id="IPR041330">
    <property type="entry name" value="KN17_SH3"/>
</dbReference>
<keyword evidence="3" id="KW-0863">Zinc-finger</keyword>
<feature type="region of interest" description="Disordered" evidence="5">
    <location>
        <begin position="212"/>
        <end position="256"/>
    </location>
</feature>
<organism evidence="7 8">
    <name type="scientific">Tribonema minus</name>
    <dbReference type="NCBI Taxonomy" id="303371"/>
    <lineage>
        <taxon>Eukaryota</taxon>
        <taxon>Sar</taxon>
        <taxon>Stramenopiles</taxon>
        <taxon>Ochrophyta</taxon>
        <taxon>PX clade</taxon>
        <taxon>Xanthophyceae</taxon>
        <taxon>Tribonematales</taxon>
        <taxon>Tribonemataceae</taxon>
        <taxon>Tribonema</taxon>
    </lineage>
</organism>
<dbReference type="FunFam" id="1.10.10.2030:FF:000001">
    <property type="entry name" value="DNA/RNA-binding protein KIN17, putative"/>
    <property type="match status" value="1"/>
</dbReference>
<dbReference type="InterPro" id="IPR038254">
    <property type="entry name" value="KIN17_WH-like_sf"/>
</dbReference>
<dbReference type="PANTHER" id="PTHR12805:SF0">
    <property type="entry name" value="DNA_RNA-BINDING PROTEIN KIN17"/>
    <property type="match status" value="1"/>
</dbReference>
<evidence type="ECO:0000313" key="8">
    <source>
        <dbReference type="Proteomes" id="UP000664859"/>
    </source>
</evidence>
<dbReference type="PANTHER" id="PTHR12805">
    <property type="entry name" value="KIN17 KIN, ANTIGENIC DETERMINANT OF RECA PROTEIN HOMOLOG"/>
    <property type="match status" value="1"/>
</dbReference>
<evidence type="ECO:0000256" key="2">
    <source>
        <dbReference type="ARBA" id="ARBA00022723"/>
    </source>
</evidence>
<dbReference type="GO" id="GO:0006974">
    <property type="term" value="P:DNA damage response"/>
    <property type="evidence" value="ECO:0007669"/>
    <property type="project" value="TreeGrafter"/>
</dbReference>
<dbReference type="GO" id="GO:0006260">
    <property type="term" value="P:DNA replication"/>
    <property type="evidence" value="ECO:0007669"/>
    <property type="project" value="TreeGrafter"/>
</dbReference>
<dbReference type="SMART" id="SM01253">
    <property type="entry name" value="Kin17_mid"/>
    <property type="match status" value="1"/>
</dbReference>
<evidence type="ECO:0000256" key="1">
    <source>
        <dbReference type="ARBA" id="ARBA00008517"/>
    </source>
</evidence>
<dbReference type="Proteomes" id="UP000664859">
    <property type="component" value="Unassembled WGS sequence"/>
</dbReference>
<keyword evidence="2" id="KW-0479">Metal-binding</keyword>
<name>A0A835Z894_9STRA</name>
<dbReference type="AlphaFoldDB" id="A0A835Z894"/>
<reference evidence="7" key="1">
    <citation type="submission" date="2021-02" db="EMBL/GenBank/DDBJ databases">
        <title>First Annotated Genome of the Yellow-green Alga Tribonema minus.</title>
        <authorList>
            <person name="Mahan K.M."/>
        </authorList>
    </citation>
    <scope>NUCLEOTIDE SEQUENCE</scope>
    <source>
        <strain evidence="7">UTEX B ZZ1240</strain>
    </source>
</reference>
<dbReference type="Pfam" id="PF25092">
    <property type="entry name" value="SH3_KIN17_C"/>
    <property type="match status" value="1"/>
</dbReference>
<evidence type="ECO:0000256" key="4">
    <source>
        <dbReference type="ARBA" id="ARBA00022833"/>
    </source>
</evidence>
<accession>A0A835Z894</accession>
<dbReference type="InterPro" id="IPR037321">
    <property type="entry name" value="KIN17-like"/>
</dbReference>
<dbReference type="InterPro" id="IPR056767">
    <property type="entry name" value="C2H2-Znf_KIN17"/>
</dbReference>
<dbReference type="EMBL" id="JAFCMP010000136">
    <property type="protein sequence ID" value="KAG5185239.1"/>
    <property type="molecule type" value="Genomic_DNA"/>
</dbReference>
<keyword evidence="4" id="KW-0862">Zinc</keyword>